<reference evidence="1 2" key="1">
    <citation type="submission" date="2019-05" db="EMBL/GenBank/DDBJ databases">
        <title>Another draft genome of Portunus trituberculatus and its Hox gene families provides insights of decapod evolution.</title>
        <authorList>
            <person name="Jeong J.-H."/>
            <person name="Song I."/>
            <person name="Kim S."/>
            <person name="Choi T."/>
            <person name="Kim D."/>
            <person name="Ryu S."/>
            <person name="Kim W."/>
        </authorList>
    </citation>
    <scope>NUCLEOTIDE SEQUENCE [LARGE SCALE GENOMIC DNA]</scope>
    <source>
        <tissue evidence="1">Muscle</tissue>
    </source>
</reference>
<evidence type="ECO:0000313" key="1">
    <source>
        <dbReference type="EMBL" id="MPC51010.1"/>
    </source>
</evidence>
<name>A0A5B7FT62_PORTR</name>
<sequence length="69" mass="7472">MLAQIVVRRNSCYSTGTVCLNAGCCWRYSKRVTTASASSLGEDILAGSCLFTLTSRQGANCSILSRRYV</sequence>
<comment type="caution">
    <text evidence="1">The sequence shown here is derived from an EMBL/GenBank/DDBJ whole genome shotgun (WGS) entry which is preliminary data.</text>
</comment>
<dbReference type="Proteomes" id="UP000324222">
    <property type="component" value="Unassembled WGS sequence"/>
</dbReference>
<proteinExistence type="predicted"/>
<evidence type="ECO:0000313" key="2">
    <source>
        <dbReference type="Proteomes" id="UP000324222"/>
    </source>
</evidence>
<protein>
    <submittedName>
        <fullName evidence="1">Uncharacterized protein</fullName>
    </submittedName>
</protein>
<gene>
    <name evidence="1" type="ORF">E2C01_044847</name>
</gene>
<organism evidence="1 2">
    <name type="scientific">Portunus trituberculatus</name>
    <name type="common">Swimming crab</name>
    <name type="synonym">Neptunus trituberculatus</name>
    <dbReference type="NCBI Taxonomy" id="210409"/>
    <lineage>
        <taxon>Eukaryota</taxon>
        <taxon>Metazoa</taxon>
        <taxon>Ecdysozoa</taxon>
        <taxon>Arthropoda</taxon>
        <taxon>Crustacea</taxon>
        <taxon>Multicrustacea</taxon>
        <taxon>Malacostraca</taxon>
        <taxon>Eumalacostraca</taxon>
        <taxon>Eucarida</taxon>
        <taxon>Decapoda</taxon>
        <taxon>Pleocyemata</taxon>
        <taxon>Brachyura</taxon>
        <taxon>Eubrachyura</taxon>
        <taxon>Portunoidea</taxon>
        <taxon>Portunidae</taxon>
        <taxon>Portuninae</taxon>
        <taxon>Portunus</taxon>
    </lineage>
</organism>
<dbReference type="AlphaFoldDB" id="A0A5B7FT62"/>
<accession>A0A5B7FT62</accession>
<dbReference type="EMBL" id="VSRR010009884">
    <property type="protein sequence ID" value="MPC51010.1"/>
    <property type="molecule type" value="Genomic_DNA"/>
</dbReference>
<keyword evidence="2" id="KW-1185">Reference proteome</keyword>